<proteinExistence type="predicted"/>
<reference evidence="1" key="1">
    <citation type="submission" date="2018-05" db="EMBL/GenBank/DDBJ databases">
        <authorList>
            <person name="Lanie J.A."/>
            <person name="Ng W.-L."/>
            <person name="Kazmierczak K.M."/>
            <person name="Andrzejewski T.M."/>
            <person name="Davidsen T.M."/>
            <person name="Wayne K.J."/>
            <person name="Tettelin H."/>
            <person name="Glass J.I."/>
            <person name="Rusch D."/>
            <person name="Podicherti R."/>
            <person name="Tsui H.-C.T."/>
            <person name="Winkler M.E."/>
        </authorList>
    </citation>
    <scope>NUCLEOTIDE SEQUENCE</scope>
</reference>
<gene>
    <name evidence="1" type="ORF">METZ01_LOCUS13727</name>
</gene>
<dbReference type="AntiFam" id="ANF00010">
    <property type="entry name" value="tRNA translation"/>
</dbReference>
<dbReference type="AlphaFoldDB" id="A0A381P5G3"/>
<evidence type="ECO:0000313" key="1">
    <source>
        <dbReference type="EMBL" id="SUZ60873.1"/>
    </source>
</evidence>
<accession>A0A381P5G3</accession>
<organism evidence="1">
    <name type="scientific">marine metagenome</name>
    <dbReference type="NCBI Taxonomy" id="408172"/>
    <lineage>
        <taxon>unclassified sequences</taxon>
        <taxon>metagenomes</taxon>
        <taxon>ecological metagenomes</taxon>
    </lineage>
</organism>
<sequence>MTFLDSLLILIVPCGSVAQLVEHLTFNQVVRGSRPRRPTKDISYLIVTNKTDFI</sequence>
<name>A0A381P5G3_9ZZZZ</name>
<protein>
    <submittedName>
        <fullName evidence="1">Uncharacterized protein</fullName>
    </submittedName>
</protein>
<dbReference type="EMBL" id="UINC01000771">
    <property type="protein sequence ID" value="SUZ60873.1"/>
    <property type="molecule type" value="Genomic_DNA"/>
</dbReference>